<protein>
    <submittedName>
        <fullName evidence="1">Uncharacterized protein</fullName>
    </submittedName>
</protein>
<dbReference type="AlphaFoldDB" id="A0A0A9A0G4"/>
<accession>A0A0A9A0G4</accession>
<proteinExistence type="predicted"/>
<dbReference type="EMBL" id="GBRH01254432">
    <property type="protein sequence ID" value="JAD43463.1"/>
    <property type="molecule type" value="Transcribed_RNA"/>
</dbReference>
<sequence length="17" mass="1931">MAIVMSVWCNYAIVSML</sequence>
<evidence type="ECO:0000313" key="1">
    <source>
        <dbReference type="EMBL" id="JAD43463.1"/>
    </source>
</evidence>
<organism evidence="1">
    <name type="scientific">Arundo donax</name>
    <name type="common">Giant reed</name>
    <name type="synonym">Donax arundinaceus</name>
    <dbReference type="NCBI Taxonomy" id="35708"/>
    <lineage>
        <taxon>Eukaryota</taxon>
        <taxon>Viridiplantae</taxon>
        <taxon>Streptophyta</taxon>
        <taxon>Embryophyta</taxon>
        <taxon>Tracheophyta</taxon>
        <taxon>Spermatophyta</taxon>
        <taxon>Magnoliopsida</taxon>
        <taxon>Liliopsida</taxon>
        <taxon>Poales</taxon>
        <taxon>Poaceae</taxon>
        <taxon>PACMAD clade</taxon>
        <taxon>Arundinoideae</taxon>
        <taxon>Arundineae</taxon>
        <taxon>Arundo</taxon>
    </lineage>
</organism>
<reference evidence="1" key="1">
    <citation type="submission" date="2014-09" db="EMBL/GenBank/DDBJ databases">
        <authorList>
            <person name="Magalhaes I.L.F."/>
            <person name="Oliveira U."/>
            <person name="Santos F.R."/>
            <person name="Vidigal T.H.D.A."/>
            <person name="Brescovit A.D."/>
            <person name="Santos A.J."/>
        </authorList>
    </citation>
    <scope>NUCLEOTIDE SEQUENCE</scope>
    <source>
        <tissue evidence="1">Shoot tissue taken approximately 20 cm above the soil surface</tissue>
    </source>
</reference>
<name>A0A0A9A0G4_ARUDO</name>
<reference evidence="1" key="2">
    <citation type="journal article" date="2015" name="Data Brief">
        <title>Shoot transcriptome of the giant reed, Arundo donax.</title>
        <authorList>
            <person name="Barrero R.A."/>
            <person name="Guerrero F.D."/>
            <person name="Moolhuijzen P."/>
            <person name="Goolsby J.A."/>
            <person name="Tidwell J."/>
            <person name="Bellgard S.E."/>
            <person name="Bellgard M.I."/>
        </authorList>
    </citation>
    <scope>NUCLEOTIDE SEQUENCE</scope>
    <source>
        <tissue evidence="1">Shoot tissue taken approximately 20 cm above the soil surface</tissue>
    </source>
</reference>